<accession>A0AAV8ZHU2</accession>
<evidence type="ECO:0000313" key="1">
    <source>
        <dbReference type="EMBL" id="KAJ8963067.1"/>
    </source>
</evidence>
<name>A0AAV8ZHU2_9CUCU</name>
<evidence type="ECO:0000313" key="2">
    <source>
        <dbReference type="Proteomes" id="UP001162162"/>
    </source>
</evidence>
<keyword evidence="2" id="KW-1185">Reference proteome</keyword>
<dbReference type="EMBL" id="JAPWTK010000001">
    <property type="protein sequence ID" value="KAJ8963067.1"/>
    <property type="molecule type" value="Genomic_DNA"/>
</dbReference>
<dbReference type="Proteomes" id="UP001162162">
    <property type="component" value="Unassembled WGS sequence"/>
</dbReference>
<organism evidence="1 2">
    <name type="scientific">Aromia moschata</name>
    <dbReference type="NCBI Taxonomy" id="1265417"/>
    <lineage>
        <taxon>Eukaryota</taxon>
        <taxon>Metazoa</taxon>
        <taxon>Ecdysozoa</taxon>
        <taxon>Arthropoda</taxon>
        <taxon>Hexapoda</taxon>
        <taxon>Insecta</taxon>
        <taxon>Pterygota</taxon>
        <taxon>Neoptera</taxon>
        <taxon>Endopterygota</taxon>
        <taxon>Coleoptera</taxon>
        <taxon>Polyphaga</taxon>
        <taxon>Cucujiformia</taxon>
        <taxon>Chrysomeloidea</taxon>
        <taxon>Cerambycidae</taxon>
        <taxon>Cerambycinae</taxon>
        <taxon>Callichromatini</taxon>
        <taxon>Aromia</taxon>
    </lineage>
</organism>
<sequence>MKCHAIEDVKNERVKKKDHKCPTERRRFHQIETNLYHNCWKFTLLTKTAVLLAGDVAGSGISPPTYPTPYEICV</sequence>
<dbReference type="AlphaFoldDB" id="A0AAV8ZHU2"/>
<reference evidence="1" key="1">
    <citation type="journal article" date="2023" name="Insect Mol. Biol.">
        <title>Genome sequencing provides insights into the evolution of gene families encoding plant cell wall-degrading enzymes in longhorned beetles.</title>
        <authorList>
            <person name="Shin N.R."/>
            <person name="Okamura Y."/>
            <person name="Kirsch R."/>
            <person name="Pauchet Y."/>
        </authorList>
    </citation>
    <scope>NUCLEOTIDE SEQUENCE</scope>
    <source>
        <strain evidence="1">AMC_N1</strain>
    </source>
</reference>
<proteinExistence type="predicted"/>
<comment type="caution">
    <text evidence="1">The sequence shown here is derived from an EMBL/GenBank/DDBJ whole genome shotgun (WGS) entry which is preliminary data.</text>
</comment>
<protein>
    <submittedName>
        <fullName evidence="1">Uncharacterized protein</fullName>
    </submittedName>
</protein>
<gene>
    <name evidence="1" type="ORF">NQ318_018531</name>
</gene>